<dbReference type="Proteomes" id="UP000092484">
    <property type="component" value="Unassembled WGS sequence"/>
</dbReference>
<sequence length="125" mass="14294">MTARALYEVLRFAVTQTDMSDEMARCVFDRAVKVLPDSWVVTHITPAAVAAFVANGLKTNKSGVERAHYVQRNRWQRELLQALRDGITFEAFEEHRRYCDRTVLTTRGENRSSDDLTPEFIAACI</sequence>
<evidence type="ECO:0000313" key="1">
    <source>
        <dbReference type="EMBL" id="OBV11568.1"/>
    </source>
</evidence>
<keyword evidence="2" id="KW-1185">Reference proteome</keyword>
<dbReference type="STRING" id="1300349.I603_1011"/>
<name>A0A1A7BG99_9SPHN</name>
<gene>
    <name evidence="1" type="ORF">I603_1011</name>
</gene>
<comment type="caution">
    <text evidence="1">The sequence shown here is derived from an EMBL/GenBank/DDBJ whole genome shotgun (WGS) entry which is preliminary data.</text>
</comment>
<accession>A0A1A7BG99</accession>
<organism evidence="1 2">
    <name type="scientific">Erythrobacter dokdonensis DSW-74</name>
    <dbReference type="NCBI Taxonomy" id="1300349"/>
    <lineage>
        <taxon>Bacteria</taxon>
        <taxon>Pseudomonadati</taxon>
        <taxon>Pseudomonadota</taxon>
        <taxon>Alphaproteobacteria</taxon>
        <taxon>Sphingomonadales</taxon>
        <taxon>Erythrobacteraceae</taxon>
        <taxon>Erythrobacter/Porphyrobacter group</taxon>
        <taxon>Erythrobacter</taxon>
    </lineage>
</organism>
<proteinExistence type="predicted"/>
<dbReference type="RefSeq" id="WP_157090859.1">
    <property type="nucleotide sequence ID" value="NZ_LZYB01000002.1"/>
</dbReference>
<evidence type="ECO:0000313" key="2">
    <source>
        <dbReference type="Proteomes" id="UP000092484"/>
    </source>
</evidence>
<protein>
    <submittedName>
        <fullName evidence="1">Uncharacterized protein</fullName>
    </submittedName>
</protein>
<dbReference type="EMBL" id="LZYB01000002">
    <property type="protein sequence ID" value="OBV11568.1"/>
    <property type="molecule type" value="Genomic_DNA"/>
</dbReference>
<dbReference type="AlphaFoldDB" id="A0A1A7BG99"/>
<reference evidence="1 2" key="1">
    <citation type="submission" date="2016-06" db="EMBL/GenBank/DDBJ databases">
        <title>Genome sequence of Porphyrobacter dokdonensis DSW-74.</title>
        <authorList>
            <person name="Kim J.F."/>
            <person name="Song J.Y."/>
        </authorList>
    </citation>
    <scope>NUCLEOTIDE SEQUENCE [LARGE SCALE GENOMIC DNA]</scope>
    <source>
        <strain evidence="1 2">DSW-74</strain>
    </source>
</reference>